<dbReference type="RefSeq" id="WP_162839496.1">
    <property type="nucleotide sequence ID" value="NZ_BEXF01000014.1"/>
</dbReference>
<accession>A0ABQ0TJR8</accession>
<sequence length="45" mass="5222">MLTVGPPLYEWLSHNFFVIAAIIGVIAVMGYYAYNLTRKKGRYRQ</sequence>
<gene>
    <name evidence="2" type="ORF">BRE01_18220</name>
</gene>
<evidence type="ECO:0000256" key="1">
    <source>
        <dbReference type="SAM" id="Phobius"/>
    </source>
</evidence>
<comment type="caution">
    <text evidence="2">The sequence shown here is derived from an EMBL/GenBank/DDBJ whole genome shotgun (WGS) entry which is preliminary data.</text>
</comment>
<keyword evidence="3" id="KW-1185">Reference proteome</keyword>
<evidence type="ECO:0000313" key="3">
    <source>
        <dbReference type="Proteomes" id="UP000319578"/>
    </source>
</evidence>
<dbReference type="NCBIfam" id="NF045534">
    <property type="entry name" value="small_EYxxD"/>
    <property type="match status" value="1"/>
</dbReference>
<name>A0ABQ0TJR8_9BACL</name>
<evidence type="ECO:0000313" key="2">
    <source>
        <dbReference type="EMBL" id="GED68120.1"/>
    </source>
</evidence>
<keyword evidence="1" id="KW-1133">Transmembrane helix</keyword>
<feature type="transmembrane region" description="Helical" evidence="1">
    <location>
        <begin position="12"/>
        <end position="34"/>
    </location>
</feature>
<dbReference type="Proteomes" id="UP000319578">
    <property type="component" value="Unassembled WGS sequence"/>
</dbReference>
<keyword evidence="1" id="KW-0812">Transmembrane</keyword>
<dbReference type="EMBL" id="BJON01000006">
    <property type="protein sequence ID" value="GED68120.1"/>
    <property type="molecule type" value="Genomic_DNA"/>
</dbReference>
<keyword evidence="1" id="KW-0472">Membrane</keyword>
<protein>
    <submittedName>
        <fullName evidence="2">Uncharacterized protein</fullName>
    </submittedName>
</protein>
<reference evidence="2 3" key="1">
    <citation type="submission" date="2019-06" db="EMBL/GenBank/DDBJ databases">
        <title>Whole genome shotgun sequence of Brevibacillus reuszeri NBRC 15719.</title>
        <authorList>
            <person name="Hosoyama A."/>
            <person name="Uohara A."/>
            <person name="Ohji S."/>
            <person name="Ichikawa N."/>
        </authorList>
    </citation>
    <scope>NUCLEOTIDE SEQUENCE [LARGE SCALE GENOMIC DNA]</scope>
    <source>
        <strain evidence="2 3">NBRC 15719</strain>
    </source>
</reference>
<proteinExistence type="predicted"/>
<organism evidence="2 3">
    <name type="scientific">Brevibacillus reuszeri</name>
    <dbReference type="NCBI Taxonomy" id="54915"/>
    <lineage>
        <taxon>Bacteria</taxon>
        <taxon>Bacillati</taxon>
        <taxon>Bacillota</taxon>
        <taxon>Bacilli</taxon>
        <taxon>Bacillales</taxon>
        <taxon>Paenibacillaceae</taxon>
        <taxon>Brevibacillus</taxon>
    </lineage>
</organism>